<sequence length="393" mass="44674">MIELTSDIKKFIAEHENEDIRELALKASRYPQINMQDAIQQIAGRRIAKSKIPSWYAQNNIIYPPHISMEQCSSEQTASYKASLSTGNTIIDLTGGFGVDLSFMAQNKTEAYYIETQPHLVELAQHNFKVLGLDHITAINNNGINFLRSEDKLWDTIYIDPARRNTSGRKTVLIEDCTPNLIEIDSLLNQKSKQVIIKLSPMLDITHALNSISNITDIHIISVNNECKELLLVKSSTQKEVKFHCINIINNGVQCFSFTKDNENNAAVTYSDHPEKYLYEPNSSILKAGAYKYPADYFNLKKLHISSHLYTSDLYIPDFPGRHFTVKNVFGANKKDIKQYLTMKQANISTRNYPLSVAEIRKQTKLKDGGNDYIFATTLVNEKKVLILCEKVE</sequence>
<name>A0A4Y8L952_9BACT</name>
<dbReference type="Proteomes" id="UP000297861">
    <property type="component" value="Unassembled WGS sequence"/>
</dbReference>
<accession>A0A4Y8L952</accession>
<gene>
    <name evidence="3" type="ORF">E2605_01930</name>
</gene>
<organism evidence="3 4">
    <name type="scientific">Dysgonomonas capnocytophagoides</name>
    <dbReference type="NCBI Taxonomy" id="45254"/>
    <lineage>
        <taxon>Bacteria</taxon>
        <taxon>Pseudomonadati</taxon>
        <taxon>Bacteroidota</taxon>
        <taxon>Bacteroidia</taxon>
        <taxon>Bacteroidales</taxon>
        <taxon>Dysgonomonadaceae</taxon>
        <taxon>Dysgonomonas</taxon>
    </lineage>
</organism>
<dbReference type="InterPro" id="IPR054168">
    <property type="entry name" value="PG_1098_Fer"/>
</dbReference>
<dbReference type="Gene3D" id="1.10.10.1110">
    <property type="entry name" value="Methyltransferase PG1098, N-terminal domain"/>
    <property type="match status" value="1"/>
</dbReference>
<evidence type="ECO:0000259" key="2">
    <source>
        <dbReference type="Pfam" id="PF22013"/>
    </source>
</evidence>
<feature type="domain" description="PG-1098 ferredoxin-like" evidence="2">
    <location>
        <begin position="277"/>
        <end position="320"/>
    </location>
</feature>
<dbReference type="Pfam" id="PF22013">
    <property type="entry name" value="PG_1098_Fer"/>
    <property type="match status" value="1"/>
</dbReference>
<dbReference type="InterPro" id="IPR041497">
    <property type="entry name" value="Thump-like"/>
</dbReference>
<comment type="caution">
    <text evidence="3">The sequence shown here is derived from an EMBL/GenBank/DDBJ whole genome shotgun (WGS) entry which is preliminary data.</text>
</comment>
<evidence type="ECO:0000313" key="3">
    <source>
        <dbReference type="EMBL" id="TFD98867.1"/>
    </source>
</evidence>
<dbReference type="GO" id="GO:0032259">
    <property type="term" value="P:methylation"/>
    <property type="evidence" value="ECO:0007669"/>
    <property type="project" value="UniProtKB-KW"/>
</dbReference>
<dbReference type="Gene3D" id="3.40.50.150">
    <property type="entry name" value="Vaccinia Virus protein VP39"/>
    <property type="match status" value="1"/>
</dbReference>
<dbReference type="InterPro" id="IPR029063">
    <property type="entry name" value="SAM-dependent_MTases_sf"/>
</dbReference>
<dbReference type="Pfam" id="PF18096">
    <property type="entry name" value="Thump_like"/>
    <property type="match status" value="1"/>
</dbReference>
<reference evidence="3 4" key="1">
    <citation type="submission" date="2019-03" db="EMBL/GenBank/DDBJ databases">
        <title>San Antonio Military Medical Center submission to MRSN (WRAIR), pending publication.</title>
        <authorList>
            <person name="Blyth D.M."/>
            <person name="Mccarthy S.L."/>
            <person name="Schall S.E."/>
            <person name="Stam J.A."/>
            <person name="Ong A.C."/>
            <person name="Mcgann P.T."/>
        </authorList>
    </citation>
    <scope>NUCLEOTIDE SEQUENCE [LARGE SCALE GENOMIC DNA]</scope>
    <source>
        <strain evidence="3 4">MRSN571793</strain>
    </source>
</reference>
<dbReference type="SUPFAM" id="SSF53335">
    <property type="entry name" value="S-adenosyl-L-methionine-dependent methyltransferases"/>
    <property type="match status" value="1"/>
</dbReference>
<dbReference type="EMBL" id="SOML01000001">
    <property type="protein sequence ID" value="TFD98867.1"/>
    <property type="molecule type" value="Genomic_DNA"/>
</dbReference>
<keyword evidence="3" id="KW-0489">Methyltransferase</keyword>
<dbReference type="AlphaFoldDB" id="A0A4Y8L952"/>
<dbReference type="GO" id="GO:0008168">
    <property type="term" value="F:methyltransferase activity"/>
    <property type="evidence" value="ECO:0007669"/>
    <property type="project" value="UniProtKB-KW"/>
</dbReference>
<keyword evidence="3" id="KW-0808">Transferase</keyword>
<feature type="domain" description="THUMP-like" evidence="1">
    <location>
        <begin position="321"/>
        <end position="391"/>
    </location>
</feature>
<protein>
    <submittedName>
        <fullName evidence="3">SAM-dependent methyltransferase</fullName>
    </submittedName>
</protein>
<proteinExistence type="predicted"/>
<dbReference type="STRING" id="1121485.GCA_000426485_00058"/>
<evidence type="ECO:0000259" key="1">
    <source>
        <dbReference type="Pfam" id="PF18096"/>
    </source>
</evidence>
<keyword evidence="4" id="KW-1185">Reference proteome</keyword>
<dbReference type="RefSeq" id="WP_026627395.1">
    <property type="nucleotide sequence ID" value="NZ_JAWZLG010000034.1"/>
</dbReference>
<evidence type="ECO:0000313" key="4">
    <source>
        <dbReference type="Proteomes" id="UP000297861"/>
    </source>
</evidence>
<dbReference type="OrthoDB" id="1000417at2"/>